<dbReference type="EMBL" id="GBXM01075782">
    <property type="protein sequence ID" value="JAH32795.1"/>
    <property type="molecule type" value="Transcribed_RNA"/>
</dbReference>
<accession>A0A0E9RWN5</accession>
<reference evidence="1" key="2">
    <citation type="journal article" date="2015" name="Fish Shellfish Immunol.">
        <title>Early steps in the European eel (Anguilla anguilla)-Vibrio vulnificus interaction in the gills: Role of the RtxA13 toxin.</title>
        <authorList>
            <person name="Callol A."/>
            <person name="Pajuelo D."/>
            <person name="Ebbesson L."/>
            <person name="Teles M."/>
            <person name="MacKenzie S."/>
            <person name="Amaro C."/>
        </authorList>
    </citation>
    <scope>NUCLEOTIDE SEQUENCE</scope>
</reference>
<name>A0A0E9RWN5_ANGAN</name>
<protein>
    <submittedName>
        <fullName evidence="1">Uncharacterized protein</fullName>
    </submittedName>
</protein>
<organism evidence="1">
    <name type="scientific">Anguilla anguilla</name>
    <name type="common">European freshwater eel</name>
    <name type="synonym">Muraena anguilla</name>
    <dbReference type="NCBI Taxonomy" id="7936"/>
    <lineage>
        <taxon>Eukaryota</taxon>
        <taxon>Metazoa</taxon>
        <taxon>Chordata</taxon>
        <taxon>Craniata</taxon>
        <taxon>Vertebrata</taxon>
        <taxon>Euteleostomi</taxon>
        <taxon>Actinopterygii</taxon>
        <taxon>Neopterygii</taxon>
        <taxon>Teleostei</taxon>
        <taxon>Anguilliformes</taxon>
        <taxon>Anguillidae</taxon>
        <taxon>Anguilla</taxon>
    </lineage>
</organism>
<proteinExistence type="predicted"/>
<sequence>MRSLPWVSLPEEEAEMHCL</sequence>
<reference evidence="1" key="1">
    <citation type="submission" date="2014-11" db="EMBL/GenBank/DDBJ databases">
        <authorList>
            <person name="Amaro Gonzalez C."/>
        </authorList>
    </citation>
    <scope>NUCLEOTIDE SEQUENCE</scope>
</reference>
<evidence type="ECO:0000313" key="1">
    <source>
        <dbReference type="EMBL" id="JAH32795.1"/>
    </source>
</evidence>
<dbReference type="AlphaFoldDB" id="A0A0E9RWN5"/>